<accession>A0ABS5QAN4</accession>
<keyword evidence="3" id="KW-1185">Reference proteome</keyword>
<proteinExistence type="predicted"/>
<keyword evidence="1" id="KW-0732">Signal</keyword>
<comment type="caution">
    <text evidence="2">The sequence shown here is derived from an EMBL/GenBank/DDBJ whole genome shotgun (WGS) entry which is preliminary data.</text>
</comment>
<gene>
    <name evidence="2" type="ORF">KHU32_07420</name>
</gene>
<feature type="chain" id="PRO_5046151152" description="Lipoprotein" evidence="1">
    <location>
        <begin position="24"/>
        <end position="314"/>
    </location>
</feature>
<evidence type="ECO:0000256" key="1">
    <source>
        <dbReference type="SAM" id="SignalP"/>
    </source>
</evidence>
<dbReference type="PROSITE" id="PS51257">
    <property type="entry name" value="PROKAR_LIPOPROTEIN"/>
    <property type="match status" value="1"/>
</dbReference>
<evidence type="ECO:0000313" key="3">
    <source>
        <dbReference type="Proteomes" id="UP000766336"/>
    </source>
</evidence>
<reference evidence="2 3" key="1">
    <citation type="submission" date="2021-05" db="EMBL/GenBank/DDBJ databases">
        <title>Roseococcus sp. XZZS9, whole genome shotgun sequencing project.</title>
        <authorList>
            <person name="Zhao G."/>
            <person name="Shen L."/>
        </authorList>
    </citation>
    <scope>NUCLEOTIDE SEQUENCE [LARGE SCALE GENOMIC DNA]</scope>
    <source>
        <strain evidence="2 3">XZZS9</strain>
    </source>
</reference>
<evidence type="ECO:0008006" key="4">
    <source>
        <dbReference type="Google" id="ProtNLM"/>
    </source>
</evidence>
<dbReference type="RefSeq" id="WP_213669364.1">
    <property type="nucleotide sequence ID" value="NZ_JAHCDA010000001.1"/>
</dbReference>
<dbReference type="EMBL" id="JAHCDA010000001">
    <property type="protein sequence ID" value="MBS7810762.1"/>
    <property type="molecule type" value="Genomic_DNA"/>
</dbReference>
<sequence length="314" mass="33558">MRAARAWIAAGFAAVLLAGCAAAPTRDIGTSFCAARVERRAAPLPPMNPALTQSLVTQGLSRDAAQMAEVIGALDGLQGLLAAERRRSVDVQFLLARQAVTDRVLLATLDVNASLAAIDCEGERGDSLRGQLQRIEARRARNLGLASILLGATTAALSGGLGLAGIDRAGDIVGIIGGTAEATIGGALLYGSASGRLRTRSNLLGEILQHPEESRLFPPTVWRYLTRREEPGARSIAEEIVANWQSAGLLRENDPLMDPEGEFTVSDLERRDGMLDLLEARIALMSRDLRVLLEEVMERMPSLAIRPARNVARP</sequence>
<name>A0ABS5QAN4_9PROT</name>
<protein>
    <recommendedName>
        <fullName evidence="4">Lipoprotein</fullName>
    </recommendedName>
</protein>
<organism evidence="2 3">
    <name type="scientific">Roseococcus pinisoli</name>
    <dbReference type="NCBI Taxonomy" id="2835040"/>
    <lineage>
        <taxon>Bacteria</taxon>
        <taxon>Pseudomonadati</taxon>
        <taxon>Pseudomonadota</taxon>
        <taxon>Alphaproteobacteria</taxon>
        <taxon>Acetobacterales</taxon>
        <taxon>Roseomonadaceae</taxon>
        <taxon>Roseococcus</taxon>
    </lineage>
</organism>
<evidence type="ECO:0000313" key="2">
    <source>
        <dbReference type="EMBL" id="MBS7810762.1"/>
    </source>
</evidence>
<feature type="signal peptide" evidence="1">
    <location>
        <begin position="1"/>
        <end position="23"/>
    </location>
</feature>
<dbReference type="Proteomes" id="UP000766336">
    <property type="component" value="Unassembled WGS sequence"/>
</dbReference>